<organism evidence="2 3">
    <name type="scientific">Rhizobium leguminosarum</name>
    <dbReference type="NCBI Taxonomy" id="384"/>
    <lineage>
        <taxon>Bacteria</taxon>
        <taxon>Pseudomonadati</taxon>
        <taxon>Pseudomonadota</taxon>
        <taxon>Alphaproteobacteria</taxon>
        <taxon>Hyphomicrobiales</taxon>
        <taxon>Rhizobiaceae</taxon>
        <taxon>Rhizobium/Agrobacterium group</taxon>
        <taxon>Rhizobium</taxon>
    </lineage>
</organism>
<feature type="domain" description="Knr4/Smi1-like" evidence="1">
    <location>
        <begin position="17"/>
        <end position="155"/>
    </location>
</feature>
<dbReference type="SUPFAM" id="SSF160631">
    <property type="entry name" value="SMI1/KNR4-like"/>
    <property type="match status" value="1"/>
</dbReference>
<sequence length="161" mass="18293">MTLEEFVAVIKNEGGKIATKEELTDFEKKLGLSLPQELRQFLKLSGGGLIFEPPVVYLDAMDRDLRLRHMSDLAEIDKEFTTPSAYPLPRELLRIGNDAGGNAIMVCLREDRFGQVFMLDHEMVAYEGEPEPLEEAEEYGLVTCYSPSFEQFLADLRIEED</sequence>
<dbReference type="InterPro" id="IPR018958">
    <property type="entry name" value="Knr4/Smi1-like_dom"/>
</dbReference>
<evidence type="ECO:0000313" key="3">
    <source>
        <dbReference type="Proteomes" id="UP000092691"/>
    </source>
</evidence>
<protein>
    <recommendedName>
        <fullName evidence="1">Knr4/Smi1-like domain-containing protein</fullName>
    </recommendedName>
</protein>
<reference evidence="2 3" key="1">
    <citation type="submission" date="2016-06" db="EMBL/GenBank/DDBJ databases">
        <title>Microsymbionts genomes from the relict species Vavilovia formosa.</title>
        <authorList>
            <person name="Chirak E."/>
            <person name="Kimeklis A."/>
            <person name="Andronov E."/>
        </authorList>
    </citation>
    <scope>NUCLEOTIDE SEQUENCE [LARGE SCALE GENOMIC DNA]</scope>
    <source>
        <strain evidence="2 3">Vaf10</strain>
    </source>
</reference>
<dbReference type="Pfam" id="PF09346">
    <property type="entry name" value="SMI1_KNR4"/>
    <property type="match status" value="1"/>
</dbReference>
<dbReference type="EMBL" id="CP016286">
    <property type="protein sequence ID" value="ANP85473.1"/>
    <property type="molecule type" value="Genomic_DNA"/>
</dbReference>
<dbReference type="InterPro" id="IPR037883">
    <property type="entry name" value="Knr4/Smi1-like_sf"/>
</dbReference>
<gene>
    <name evidence="2" type="ORF">BA011_06835</name>
</gene>
<name>A0A1B1C6S3_RHILE</name>
<accession>A0A1B1C6S3</accession>
<dbReference type="SMART" id="SM00860">
    <property type="entry name" value="SMI1_KNR4"/>
    <property type="match status" value="1"/>
</dbReference>
<evidence type="ECO:0000259" key="1">
    <source>
        <dbReference type="SMART" id="SM00860"/>
    </source>
</evidence>
<evidence type="ECO:0000313" key="2">
    <source>
        <dbReference type="EMBL" id="ANP85473.1"/>
    </source>
</evidence>
<dbReference type="Proteomes" id="UP000092691">
    <property type="component" value="Chromosome"/>
</dbReference>
<dbReference type="RefSeq" id="WP_065279871.1">
    <property type="nucleotide sequence ID" value="NZ_CP016286.1"/>
</dbReference>
<dbReference type="AlphaFoldDB" id="A0A1B1C6S3"/>
<dbReference type="Gene3D" id="3.40.1580.10">
    <property type="entry name" value="SMI1/KNR4-like"/>
    <property type="match status" value="1"/>
</dbReference>
<dbReference type="OrthoDB" id="8657476at2"/>
<proteinExistence type="predicted"/>